<protein>
    <recommendedName>
        <fullName evidence="7">TRAP transporter small permease protein</fullName>
    </recommendedName>
</protein>
<dbReference type="EMBL" id="CYHG01000017">
    <property type="protein sequence ID" value="CUB06332.1"/>
    <property type="molecule type" value="Genomic_DNA"/>
</dbReference>
<keyword evidence="5 7" id="KW-1133">Transmembrane helix</keyword>
<comment type="function">
    <text evidence="7">Part of the tripartite ATP-independent periplasmic (TRAP) transport system.</text>
</comment>
<dbReference type="Proteomes" id="UP000182769">
    <property type="component" value="Unassembled WGS sequence"/>
</dbReference>
<keyword evidence="6 7" id="KW-0472">Membrane</keyword>
<feature type="domain" description="Tripartite ATP-independent periplasmic transporters DctQ component" evidence="8">
    <location>
        <begin position="26"/>
        <end position="162"/>
    </location>
</feature>
<feature type="transmembrane region" description="Helical" evidence="7">
    <location>
        <begin position="51"/>
        <end position="70"/>
    </location>
</feature>
<organism evidence="9 10">
    <name type="scientific">Marinomonas fungiae</name>
    <dbReference type="NCBI Taxonomy" id="1137284"/>
    <lineage>
        <taxon>Bacteria</taxon>
        <taxon>Pseudomonadati</taxon>
        <taxon>Pseudomonadota</taxon>
        <taxon>Gammaproteobacteria</taxon>
        <taxon>Oceanospirillales</taxon>
        <taxon>Oceanospirillaceae</taxon>
        <taxon>Marinomonas</taxon>
    </lineage>
</organism>
<reference evidence="10" key="1">
    <citation type="submission" date="2015-08" db="EMBL/GenBank/DDBJ databases">
        <authorList>
            <person name="Varghese N."/>
        </authorList>
    </citation>
    <scope>NUCLEOTIDE SEQUENCE [LARGE SCALE GENOMIC DNA]</scope>
    <source>
        <strain evidence="10">JCM 18476</strain>
    </source>
</reference>
<keyword evidence="3" id="KW-1003">Cell membrane</keyword>
<comment type="subcellular location">
    <subcellularLocation>
        <location evidence="7">Cell inner membrane</location>
        <topology evidence="7">Multi-pass membrane protein</topology>
    </subcellularLocation>
    <subcellularLocation>
        <location evidence="1">Cell membrane</location>
        <topology evidence="1">Multi-pass membrane protein</topology>
    </subcellularLocation>
</comment>
<evidence type="ECO:0000256" key="6">
    <source>
        <dbReference type="ARBA" id="ARBA00023136"/>
    </source>
</evidence>
<evidence type="ECO:0000256" key="5">
    <source>
        <dbReference type="ARBA" id="ARBA00022989"/>
    </source>
</evidence>
<dbReference type="OrthoDB" id="7363305at2"/>
<dbReference type="Pfam" id="PF04290">
    <property type="entry name" value="DctQ"/>
    <property type="match status" value="1"/>
</dbReference>
<feature type="transmembrane region" description="Helical" evidence="7">
    <location>
        <begin position="12"/>
        <end position="31"/>
    </location>
</feature>
<sequence>MNSLSRVFGKLTLLMHWIGGVFLIGMMFSTLLDVITRGLFSLTDGAVDLTFIGGVELVKYFLLFTVLFILPHSVSRSQVIVDLFTDNFSERKKRLFEAFYLLCFAFLGGTMSYGFFHLIDEAAMSYETTQDLLIPLTYFYAVATFATAMLCLSATLNAFSLVLTNNKSDDA</sequence>
<name>A0A0K6ISL6_9GAMM</name>
<evidence type="ECO:0000256" key="7">
    <source>
        <dbReference type="RuleBase" id="RU369079"/>
    </source>
</evidence>
<gene>
    <name evidence="9" type="ORF">Ga0061065_1177</name>
</gene>
<evidence type="ECO:0000313" key="10">
    <source>
        <dbReference type="Proteomes" id="UP000182769"/>
    </source>
</evidence>
<evidence type="ECO:0000256" key="2">
    <source>
        <dbReference type="ARBA" id="ARBA00022448"/>
    </source>
</evidence>
<keyword evidence="2 7" id="KW-0813">Transport</keyword>
<dbReference type="STRING" id="1137284.GCA_001418205_03520"/>
<dbReference type="RefSeq" id="WP_055464530.1">
    <property type="nucleotide sequence ID" value="NZ_CYHG01000017.1"/>
</dbReference>
<dbReference type="GO" id="GO:0005886">
    <property type="term" value="C:plasma membrane"/>
    <property type="evidence" value="ECO:0007669"/>
    <property type="project" value="UniProtKB-SubCell"/>
</dbReference>
<proteinExistence type="inferred from homology"/>
<dbReference type="InterPro" id="IPR055348">
    <property type="entry name" value="DctQ"/>
</dbReference>
<dbReference type="AlphaFoldDB" id="A0A0K6ISL6"/>
<evidence type="ECO:0000259" key="8">
    <source>
        <dbReference type="Pfam" id="PF04290"/>
    </source>
</evidence>
<evidence type="ECO:0000256" key="1">
    <source>
        <dbReference type="ARBA" id="ARBA00004651"/>
    </source>
</evidence>
<feature type="transmembrane region" description="Helical" evidence="7">
    <location>
        <begin position="98"/>
        <end position="119"/>
    </location>
</feature>
<dbReference type="GO" id="GO:0022857">
    <property type="term" value="F:transmembrane transporter activity"/>
    <property type="evidence" value="ECO:0007669"/>
    <property type="project" value="UniProtKB-UniRule"/>
</dbReference>
<evidence type="ECO:0000256" key="3">
    <source>
        <dbReference type="ARBA" id="ARBA00022475"/>
    </source>
</evidence>
<comment type="similarity">
    <text evidence="7">Belongs to the TRAP transporter small permease family.</text>
</comment>
<evidence type="ECO:0000313" key="9">
    <source>
        <dbReference type="EMBL" id="CUB06332.1"/>
    </source>
</evidence>
<keyword evidence="4 7" id="KW-0812">Transmembrane</keyword>
<accession>A0A0K6ISL6</accession>
<comment type="subunit">
    <text evidence="7">The complex comprises the extracytoplasmic solute receptor protein and the two transmembrane proteins.</text>
</comment>
<keyword evidence="10" id="KW-1185">Reference proteome</keyword>
<evidence type="ECO:0000256" key="4">
    <source>
        <dbReference type="ARBA" id="ARBA00022692"/>
    </source>
</evidence>
<feature type="transmembrane region" description="Helical" evidence="7">
    <location>
        <begin position="139"/>
        <end position="163"/>
    </location>
</feature>
<keyword evidence="7" id="KW-0997">Cell inner membrane</keyword>